<evidence type="ECO:0000313" key="4">
    <source>
        <dbReference type="Proteomes" id="UP001299012"/>
    </source>
</evidence>
<keyword evidence="1" id="KW-0233">DNA recombination</keyword>
<reference evidence="3 4" key="1">
    <citation type="submission" date="2022-01" db="EMBL/GenBank/DDBJ databases">
        <title>Draft Genome Sequences of Seven Type Strains of the Genus Streptomyces.</title>
        <authorList>
            <person name="Aziz S."/>
            <person name="Coretto E."/>
            <person name="Chronakova A."/>
            <person name="Sproer C."/>
            <person name="Huber K."/>
            <person name="Nouioui I."/>
            <person name="Gross H."/>
        </authorList>
    </citation>
    <scope>NUCLEOTIDE SEQUENCE [LARGE SCALE GENOMIC DNA]</scope>
    <source>
        <strain evidence="3 4">DSM 41685</strain>
    </source>
</reference>
<dbReference type="SUPFAM" id="SSF56349">
    <property type="entry name" value="DNA breaking-rejoining enzymes"/>
    <property type="match status" value="1"/>
</dbReference>
<dbReference type="EMBL" id="JAKKZF010000032">
    <property type="protein sequence ID" value="MCG0063882.1"/>
    <property type="molecule type" value="Genomic_DNA"/>
</dbReference>
<protein>
    <submittedName>
        <fullName evidence="3">Tyrosine-type recombinase/integrase</fullName>
    </submittedName>
</protein>
<organism evidence="3 4">
    <name type="scientific">Streptomyces tricolor</name>
    <dbReference type="NCBI Taxonomy" id="68277"/>
    <lineage>
        <taxon>Bacteria</taxon>
        <taxon>Bacillati</taxon>
        <taxon>Actinomycetota</taxon>
        <taxon>Actinomycetes</taxon>
        <taxon>Kitasatosporales</taxon>
        <taxon>Streptomycetaceae</taxon>
        <taxon>Streptomyces</taxon>
        <taxon>Streptomyces violaceoruber group</taxon>
    </lineage>
</organism>
<gene>
    <name evidence="3" type="ORF">L0F81_11410</name>
</gene>
<keyword evidence="4" id="KW-1185">Reference proteome</keyword>
<evidence type="ECO:0000259" key="2">
    <source>
        <dbReference type="PROSITE" id="PS51898"/>
    </source>
</evidence>
<dbReference type="PROSITE" id="PS51898">
    <property type="entry name" value="TYR_RECOMBINASE"/>
    <property type="match status" value="1"/>
</dbReference>
<name>A0ABS9JEF5_9ACTN</name>
<sequence>MGFSRAFDRLVKQAGVRRITVRLARHTCGTLLAFLKVHPKVAQAVLRHSHISMTTDVYTSLWKIHSSADVSHGCQRPPAGIDWGSLCWWG</sequence>
<evidence type="ECO:0000313" key="3">
    <source>
        <dbReference type="EMBL" id="MCG0063882.1"/>
    </source>
</evidence>
<feature type="domain" description="Tyr recombinase" evidence="2">
    <location>
        <begin position="1"/>
        <end position="71"/>
    </location>
</feature>
<dbReference type="Pfam" id="PF00589">
    <property type="entry name" value="Phage_integrase"/>
    <property type="match status" value="1"/>
</dbReference>
<dbReference type="Proteomes" id="UP001299012">
    <property type="component" value="Unassembled WGS sequence"/>
</dbReference>
<dbReference type="RefSeq" id="WP_237481304.1">
    <property type="nucleotide sequence ID" value="NZ_JAKKZF010000032.1"/>
</dbReference>
<dbReference type="InterPro" id="IPR002104">
    <property type="entry name" value="Integrase_catalytic"/>
</dbReference>
<dbReference type="InterPro" id="IPR011010">
    <property type="entry name" value="DNA_brk_join_enz"/>
</dbReference>
<dbReference type="InterPro" id="IPR013762">
    <property type="entry name" value="Integrase-like_cat_sf"/>
</dbReference>
<accession>A0ABS9JEF5</accession>
<proteinExistence type="predicted"/>
<evidence type="ECO:0000256" key="1">
    <source>
        <dbReference type="ARBA" id="ARBA00023172"/>
    </source>
</evidence>
<dbReference type="Gene3D" id="1.10.443.10">
    <property type="entry name" value="Intergrase catalytic core"/>
    <property type="match status" value="1"/>
</dbReference>
<comment type="caution">
    <text evidence="3">The sequence shown here is derived from an EMBL/GenBank/DDBJ whole genome shotgun (WGS) entry which is preliminary data.</text>
</comment>